<dbReference type="GeneTree" id="ENSGT00940000154390"/>
<evidence type="ECO:0000259" key="2">
    <source>
        <dbReference type="Pfam" id="PF25496"/>
    </source>
</evidence>
<evidence type="ECO:0000313" key="4">
    <source>
        <dbReference type="Proteomes" id="UP000265040"/>
    </source>
</evidence>
<dbReference type="PANTHER" id="PTHR14819:SF9">
    <property type="entry name" value="UP-REGULATOR OF CELL PROLIFERATION-LIKE"/>
    <property type="match status" value="1"/>
</dbReference>
<accession>A0A7N6BL41</accession>
<name>A0A7N6BL41_ANATE</name>
<dbReference type="AlphaFoldDB" id="A0A7N6BL41"/>
<keyword evidence="4" id="KW-1185">Reference proteome</keyword>
<protein>
    <recommendedName>
        <fullName evidence="2">Up-regulator of cell proliferation-like domain-containing protein</fullName>
    </recommendedName>
</protein>
<reference evidence="3" key="3">
    <citation type="submission" date="2025-09" db="UniProtKB">
        <authorList>
            <consortium name="Ensembl"/>
        </authorList>
    </citation>
    <scope>IDENTIFICATION</scope>
</reference>
<dbReference type="Proteomes" id="UP000265040">
    <property type="component" value="Chromosome 1"/>
</dbReference>
<feature type="region of interest" description="Disordered" evidence="1">
    <location>
        <begin position="1"/>
        <end position="20"/>
    </location>
</feature>
<sequence length="492" mass="56072">LEMDQRRHHGGNSTSVPYNCHKSREGEVLSKIGLEDQYDNKLTLSTALEISESDVSECKPETAKSLFEAFLKRLMMLNPNARSVKSSDVDIDESNAINPVDLITILFLCSDSFLQQTMVLKMSHCQFAVPLLLPNSRTKEITMMLWSLREIIRTFTPSKQAFQNLSCEERIVNSNIPLVSFVRLGKTVLSKSQLLNKLLSNTDHYHDTFYHRNIGCADVPRCISDGLVEISWYLPCGNRKIDKFTEPLAVANLRGDIRTFNTQLSLLFQTSATVYIFCEESETDYFKSLKSRDIIANVILISSVQGKTFTLKKLSMKPSFKTTDVTQKKTTDMELIKALQESISKMLENCPNKISVANLAARARSCGIPVDEDSNKCQSAWKKVCNITRHITSTSEFKDRQLPFQGHIWRKISCLQTKSWRLPKAGNRNTDAYCESLKRKEKELRRKQQMLEMTDAMSSFLRSSSPNYSPQFSHLPLCVLPCCVYLFRLFGI</sequence>
<proteinExistence type="predicted"/>
<evidence type="ECO:0000256" key="1">
    <source>
        <dbReference type="SAM" id="MobiDB-lite"/>
    </source>
</evidence>
<dbReference type="InterPro" id="IPR052986">
    <property type="entry name" value="VLIG_GTPase"/>
</dbReference>
<dbReference type="OrthoDB" id="1597724at2759"/>
<dbReference type="Pfam" id="PF25496">
    <property type="entry name" value="URGCP"/>
    <property type="match status" value="1"/>
</dbReference>
<feature type="compositionally biased region" description="Basic residues" evidence="1">
    <location>
        <begin position="1"/>
        <end position="10"/>
    </location>
</feature>
<dbReference type="InParanoid" id="A0A7N6BL41"/>
<dbReference type="InterPro" id="IPR057365">
    <property type="entry name" value="URGCP"/>
</dbReference>
<dbReference type="Ensembl" id="ENSATET00000069580.1">
    <property type="protein sequence ID" value="ENSATEP00000064134.1"/>
    <property type="gene ID" value="ENSATEG00000027467.1"/>
</dbReference>
<dbReference type="PANTHER" id="PTHR14819">
    <property type="entry name" value="GTP-BINDING"/>
    <property type="match status" value="1"/>
</dbReference>
<organism evidence="3 4">
    <name type="scientific">Anabas testudineus</name>
    <name type="common">Climbing perch</name>
    <name type="synonym">Anthias testudineus</name>
    <dbReference type="NCBI Taxonomy" id="64144"/>
    <lineage>
        <taxon>Eukaryota</taxon>
        <taxon>Metazoa</taxon>
        <taxon>Chordata</taxon>
        <taxon>Craniata</taxon>
        <taxon>Vertebrata</taxon>
        <taxon>Euteleostomi</taxon>
        <taxon>Actinopterygii</taxon>
        <taxon>Neopterygii</taxon>
        <taxon>Teleostei</taxon>
        <taxon>Neoteleostei</taxon>
        <taxon>Acanthomorphata</taxon>
        <taxon>Anabantaria</taxon>
        <taxon>Anabantiformes</taxon>
        <taxon>Anabantoidei</taxon>
        <taxon>Anabantidae</taxon>
        <taxon>Anabas</taxon>
    </lineage>
</organism>
<evidence type="ECO:0000313" key="3">
    <source>
        <dbReference type="Ensembl" id="ENSATEP00000064134.1"/>
    </source>
</evidence>
<reference evidence="3" key="1">
    <citation type="submission" date="2021-04" db="EMBL/GenBank/DDBJ databases">
        <authorList>
            <consortium name="Wellcome Sanger Institute Data Sharing"/>
        </authorList>
    </citation>
    <scope>NUCLEOTIDE SEQUENCE [LARGE SCALE GENOMIC DNA]</scope>
</reference>
<reference evidence="3" key="2">
    <citation type="submission" date="2025-08" db="UniProtKB">
        <authorList>
            <consortium name="Ensembl"/>
        </authorList>
    </citation>
    <scope>IDENTIFICATION</scope>
</reference>
<feature type="domain" description="Up-regulator of cell proliferation-like" evidence="2">
    <location>
        <begin position="97"/>
        <end position="388"/>
    </location>
</feature>